<name>A0AAV9IVR8_CYACA</name>
<proteinExistence type="predicted"/>
<keyword evidence="3" id="KW-1185">Reference proteome</keyword>
<gene>
    <name evidence="2" type="ORF">CDCA_CDCA07G2281</name>
</gene>
<feature type="region of interest" description="Disordered" evidence="1">
    <location>
        <begin position="42"/>
        <end position="99"/>
    </location>
</feature>
<dbReference type="Proteomes" id="UP001301350">
    <property type="component" value="Unassembled WGS sequence"/>
</dbReference>
<evidence type="ECO:0000313" key="2">
    <source>
        <dbReference type="EMBL" id="KAK4536256.1"/>
    </source>
</evidence>
<sequence length="161" mass="18130">MFPVNFVSSVIGARVASAFWGLPWTRSPSALETEERAVCTRRPAVPLRMAKHAQKKATEKHNRRRPKKRSPSQRKRKPTVYGWENEEEGPDYGIEPGAGEIPEEFTAKLGRYTRARLEKLEQRRAEKQKKYQKNAGGGETVAAKTEVVPATQVLDPSKEAS</sequence>
<dbReference type="AlphaFoldDB" id="A0AAV9IVR8"/>
<comment type="caution">
    <text evidence="2">The sequence shown here is derived from an EMBL/GenBank/DDBJ whole genome shotgun (WGS) entry which is preliminary data.</text>
</comment>
<evidence type="ECO:0000256" key="1">
    <source>
        <dbReference type="SAM" id="MobiDB-lite"/>
    </source>
</evidence>
<accession>A0AAV9IVR8</accession>
<dbReference type="GO" id="GO:0006412">
    <property type="term" value="P:translation"/>
    <property type="evidence" value="ECO:0007669"/>
    <property type="project" value="InterPro"/>
</dbReference>
<feature type="region of interest" description="Disordered" evidence="1">
    <location>
        <begin position="121"/>
        <end position="161"/>
    </location>
</feature>
<dbReference type="InterPro" id="IPR020526">
    <property type="entry name" value="Ribosomal_cL38"/>
</dbReference>
<dbReference type="Pfam" id="PF17257">
    <property type="entry name" value="DUF5323"/>
    <property type="match status" value="1"/>
</dbReference>
<organism evidence="2 3">
    <name type="scientific">Cyanidium caldarium</name>
    <name type="common">Red alga</name>
    <dbReference type="NCBI Taxonomy" id="2771"/>
    <lineage>
        <taxon>Eukaryota</taxon>
        <taxon>Rhodophyta</taxon>
        <taxon>Bangiophyceae</taxon>
        <taxon>Cyanidiales</taxon>
        <taxon>Cyanidiaceae</taxon>
        <taxon>Cyanidium</taxon>
    </lineage>
</organism>
<dbReference type="EMBL" id="JANCYW010000007">
    <property type="protein sequence ID" value="KAK4536256.1"/>
    <property type="molecule type" value="Genomic_DNA"/>
</dbReference>
<dbReference type="GO" id="GO:0009507">
    <property type="term" value="C:chloroplast"/>
    <property type="evidence" value="ECO:0007669"/>
    <property type="project" value="InterPro"/>
</dbReference>
<evidence type="ECO:0000313" key="3">
    <source>
        <dbReference type="Proteomes" id="UP001301350"/>
    </source>
</evidence>
<protein>
    <submittedName>
        <fullName evidence="2">Uncharacterized protein</fullName>
    </submittedName>
</protein>
<dbReference type="GO" id="GO:0005840">
    <property type="term" value="C:ribosome"/>
    <property type="evidence" value="ECO:0007669"/>
    <property type="project" value="InterPro"/>
</dbReference>
<feature type="compositionally biased region" description="Basic residues" evidence="1">
    <location>
        <begin position="61"/>
        <end position="78"/>
    </location>
</feature>
<reference evidence="2 3" key="1">
    <citation type="submission" date="2022-07" db="EMBL/GenBank/DDBJ databases">
        <title>Genome-wide signatures of adaptation to extreme environments.</title>
        <authorList>
            <person name="Cho C.H."/>
            <person name="Yoon H.S."/>
        </authorList>
    </citation>
    <scope>NUCLEOTIDE SEQUENCE [LARGE SCALE GENOMIC DNA]</scope>
    <source>
        <strain evidence="2 3">DBV 063 E5</strain>
    </source>
</reference>
<dbReference type="GO" id="GO:0003735">
    <property type="term" value="F:structural constituent of ribosome"/>
    <property type="evidence" value="ECO:0007669"/>
    <property type="project" value="InterPro"/>
</dbReference>
<dbReference type="GO" id="GO:0019843">
    <property type="term" value="F:rRNA binding"/>
    <property type="evidence" value="ECO:0007669"/>
    <property type="project" value="InterPro"/>
</dbReference>